<dbReference type="Pfam" id="PF11397">
    <property type="entry name" value="GlcNAc"/>
    <property type="match status" value="1"/>
</dbReference>
<dbReference type="EMBL" id="JALLPB020000364">
    <property type="protein sequence ID" value="KAL3809933.1"/>
    <property type="molecule type" value="Genomic_DNA"/>
</dbReference>
<dbReference type="Proteomes" id="UP001530377">
    <property type="component" value="Unassembled WGS sequence"/>
</dbReference>
<dbReference type="Gene3D" id="3.90.550.50">
    <property type="match status" value="1"/>
</dbReference>
<keyword evidence="2" id="KW-0812">Transmembrane</keyword>
<evidence type="ECO:0000256" key="1">
    <source>
        <dbReference type="SAM" id="MobiDB-lite"/>
    </source>
</evidence>
<comment type="caution">
    <text evidence="3">The sequence shown here is derived from an EMBL/GenBank/DDBJ whole genome shotgun (WGS) entry which is preliminary data.</text>
</comment>
<feature type="transmembrane region" description="Helical" evidence="2">
    <location>
        <begin position="99"/>
        <end position="117"/>
    </location>
</feature>
<evidence type="ECO:0000313" key="3">
    <source>
        <dbReference type="EMBL" id="KAL3809933.1"/>
    </source>
</evidence>
<proteinExistence type="predicted"/>
<reference evidence="3 4" key="1">
    <citation type="submission" date="2024-10" db="EMBL/GenBank/DDBJ databases">
        <title>Updated reference genomes for cyclostephanoid diatoms.</title>
        <authorList>
            <person name="Roberts W.R."/>
            <person name="Alverson A.J."/>
        </authorList>
    </citation>
    <scope>NUCLEOTIDE SEQUENCE [LARGE SCALE GENOMIC DNA]</scope>
    <source>
        <strain evidence="3 4">AJA228-03</strain>
    </source>
</reference>
<keyword evidence="2" id="KW-0472">Membrane</keyword>
<sequence length="1651" mass="183675">MRASSSASPRRTAMMGGVGGAGMNVATLRHQSEAGNPIRRPPKRQQRRTDEDTGSGGSGDTSSFSFSIRGDDDDHRSGYHPPLPPLHPAVSSSSRRGEMARLFLGIALFWPVLFLLVPPRHGSSSRMALLSATGGVDVIDHDTLFHHLDRRVGSSVRGKIMTARERIDELRRIVSRKVVSERTFLKDGMRSLLGRTDAVGYGPLRPRFAAVVVVPSPSPLLTTHAAADEDGGGIGAERERRRLLDSTARAVESIFRTSDRNRVFVVVVVMDGRYDGSEGEFEARLRDVDRGRTAHRHGNRMHVHGGEGGGREDIEEEHTHSDKVHVIYNRRSLGVSASRDVGTRFVNALVREHESAGLKSTEEEMILLLLRCDSTLGGGKASVGGVDETKEDEVNDGGVVVDGGRTWLDDVTDALIPTATTSAVAPLGGRDVVRPPSPANAVSFVVDHSSVDAATGDVAIHPSNLGATFSFDRTLRLTRGHASGQDMSLSNGESYPAPLTTAATAMRLETYNALPACDAMLTNHHAADVQLSLNLWMCADGIDVLGVGMARVVIDPSVLSKGEKSELSGPLAARLVGAWMSGHEDEPYADRILQAVALSAASSWWQEGGMSARRPHNDRALSDKTREMKDKLVRIASEAKQTASFPSGLEKKCRPFSWYVRHVNPDLEIHDDDESSDPHAALERLPDAAGVGKKDEKLLPSQPLDDARMGIVVRASPVKIAYVDASGGHLAHPHLGATDENGAFGYVHDETALRNNPPPFEFKNDEERERLCKKGDPNYTMLTQKVFVDITNHEAAERRAEHGLAKKRRVKLFCFVYTIEKNHDRIPAIRETWGQKCDGFMVASTKTDKALGTVNIPHEGPEEYNNIWQKVRAMWSYIYDNYYEKYDYFHIGGDDLYLIVENLRLYLESEEIQLASNGGRYLPDGTEDSQTPLFLGRRFAEGGDRDRMFISGGSGYTMNRAALKTLVVDAFPQCFPHMHTFSEDVMVATCLRKMDILPYDTKDEAGGERYMPFEPGHHLTYIPPKNPKRWGFERKAAQVTHHLTHLLRELVLMILIILLDGWTLSVDVKWGIDHCAQKSVAFHYINSVLMRRMYAILYHRCGAQQTAADEAAATLKAQEKADRIAAEQNARDDAAAAKLSEQQDNDEFKKQNKKEAEKESSILARKELDNNLESDLVGSEKAPHLYPHFPPMPPHIMAEDLFGDEIITNTLSYNKPTIAGVIAILQRFLRKLHQMLVENRNAPTPDEVISKYFILVNEYLAPLDAAYRDRPMFPIREDGSIFMSLGAYRDHLLGETLRQAYKTAAYPDKLFVGAVVQNCFGIDVQCRTGVEVKGTDKQGNPITAISDRPPDVNGIEEFCSDPDYTKFCDSGNIRVLYVNETESNGPTTARYYASKLWGGETYYMQSDAHLRFAQDWDRLYREEVLAAKSYPKAILSSYPPGFSDGDAPYKGGSQGTRLCTCEFSDNPVENRIIRINTGNNCKGEEEAPTQIAFIAAGFFFTRAEFLTEVPFDPYLPWCFMGEEIALSLRAWTHGWGIYAPRKNLIAHQYRPGRMGLPKFWENTGRVFGRPGPGFNTELGMVTLQRIKHMVGYKEADTQSLEKEGHNLVLTDFQHYGPGDIRTVQEFLDHNKIDMKTEQCGWIDYCNDCTLP</sequence>
<dbReference type="InterPro" id="IPR029044">
    <property type="entry name" value="Nucleotide-diphossugar_trans"/>
</dbReference>
<feature type="compositionally biased region" description="Basic and acidic residues" evidence="1">
    <location>
        <begin position="1146"/>
        <end position="1162"/>
    </location>
</feature>
<name>A0ABD3RAR5_9STRA</name>
<feature type="region of interest" description="Disordered" evidence="1">
    <location>
        <begin position="1132"/>
        <end position="1162"/>
    </location>
</feature>
<dbReference type="SUPFAM" id="SSF53448">
    <property type="entry name" value="Nucleotide-diphospho-sugar transferases"/>
    <property type="match status" value="1"/>
</dbReference>
<keyword evidence="4" id="KW-1185">Reference proteome</keyword>
<evidence type="ECO:0000313" key="4">
    <source>
        <dbReference type="Proteomes" id="UP001530377"/>
    </source>
</evidence>
<protein>
    <recommendedName>
        <fullName evidence="5">N-acetylgalactosaminide beta-1,3-galactosyltransferase</fullName>
    </recommendedName>
</protein>
<dbReference type="InterPro" id="IPR021067">
    <property type="entry name" value="Glycosyltransferase"/>
</dbReference>
<accession>A0ABD3RAR5</accession>
<dbReference type="Gene3D" id="3.90.550.10">
    <property type="entry name" value="Spore Coat Polysaccharide Biosynthesis Protein SpsA, Chain A"/>
    <property type="match status" value="1"/>
</dbReference>
<dbReference type="PANTHER" id="PTHR34496">
    <property type="entry name" value="GLCNAC TRANSFERASE-RELATED"/>
    <property type="match status" value="1"/>
</dbReference>
<evidence type="ECO:0000256" key="2">
    <source>
        <dbReference type="SAM" id="Phobius"/>
    </source>
</evidence>
<dbReference type="PANTHER" id="PTHR34496:SF10">
    <property type="entry name" value="GLCNAC TRANSFERASE"/>
    <property type="match status" value="1"/>
</dbReference>
<feature type="region of interest" description="Disordered" evidence="1">
    <location>
        <begin position="1"/>
        <end position="92"/>
    </location>
</feature>
<keyword evidence="2" id="KW-1133">Transmembrane helix</keyword>
<evidence type="ECO:0008006" key="5">
    <source>
        <dbReference type="Google" id="ProtNLM"/>
    </source>
</evidence>
<feature type="compositionally biased region" description="Low complexity" evidence="1">
    <location>
        <begin position="1"/>
        <end position="15"/>
    </location>
</feature>
<gene>
    <name evidence="3" type="ORF">ACHAXA_004794</name>
</gene>
<organism evidence="3 4">
    <name type="scientific">Cyclostephanos tholiformis</name>
    <dbReference type="NCBI Taxonomy" id="382380"/>
    <lineage>
        <taxon>Eukaryota</taxon>
        <taxon>Sar</taxon>
        <taxon>Stramenopiles</taxon>
        <taxon>Ochrophyta</taxon>
        <taxon>Bacillariophyta</taxon>
        <taxon>Coscinodiscophyceae</taxon>
        <taxon>Thalassiosirophycidae</taxon>
        <taxon>Stephanodiscales</taxon>
        <taxon>Stephanodiscaceae</taxon>
        <taxon>Cyclostephanos</taxon>
    </lineage>
</organism>